<dbReference type="RefSeq" id="WP_229981037.1">
    <property type="nucleotide sequence ID" value="NZ_JAJJPB010000003.1"/>
</dbReference>
<organism evidence="1 2">
    <name type="scientific">Clostridium aromativorans</name>
    <dbReference type="NCBI Taxonomy" id="2836848"/>
    <lineage>
        <taxon>Bacteria</taxon>
        <taxon>Bacillati</taxon>
        <taxon>Bacillota</taxon>
        <taxon>Clostridia</taxon>
        <taxon>Eubacteriales</taxon>
        <taxon>Clostridiaceae</taxon>
        <taxon>Clostridium</taxon>
    </lineage>
</organism>
<evidence type="ECO:0000313" key="1">
    <source>
        <dbReference type="EMBL" id="MCC9294151.1"/>
    </source>
</evidence>
<name>A0ABS8N380_9CLOT</name>
<gene>
    <name evidence="1" type="ORF">LN736_04610</name>
</gene>
<reference evidence="1" key="1">
    <citation type="submission" date="2021-11" db="EMBL/GenBank/DDBJ databases">
        <authorList>
            <person name="Qingchun L."/>
            <person name="Dong Z."/>
            <person name="Zongwei Q."/>
            <person name="Jia Z."/>
            <person name="Duotao L."/>
        </authorList>
    </citation>
    <scope>NUCLEOTIDE SEQUENCE</scope>
    <source>
        <strain evidence="1">WLY-B-L2</strain>
    </source>
</reference>
<dbReference type="Proteomes" id="UP001165422">
    <property type="component" value="Unassembled WGS sequence"/>
</dbReference>
<comment type="caution">
    <text evidence="1">The sequence shown here is derived from an EMBL/GenBank/DDBJ whole genome shotgun (WGS) entry which is preliminary data.</text>
</comment>
<proteinExistence type="predicted"/>
<sequence>MSKVDVVIIETIFKYILNMCISKGGFKMGHYDSEYEKYYNSLKGKLNYSPYRSRLYDRGNSRTKRTNYLTKRIIRDLAGVLILFVFITTCKLLSNSQSKNVYNYSKKIVNENYDYSKLKAQLKNINVNYIGDRVKDVVEQLRIDEKD</sequence>
<evidence type="ECO:0000313" key="2">
    <source>
        <dbReference type="Proteomes" id="UP001165422"/>
    </source>
</evidence>
<accession>A0ABS8N380</accession>
<dbReference type="EMBL" id="JAJJPB010000003">
    <property type="protein sequence ID" value="MCC9294151.1"/>
    <property type="molecule type" value="Genomic_DNA"/>
</dbReference>
<protein>
    <submittedName>
        <fullName evidence="1">Endopeptidase</fullName>
    </submittedName>
</protein>
<keyword evidence="2" id="KW-1185">Reference proteome</keyword>